<dbReference type="Proteomes" id="UP001162992">
    <property type="component" value="Chromosome 23"/>
</dbReference>
<proteinExistence type="predicted"/>
<comment type="caution">
    <text evidence="1">The sequence shown here is derived from an EMBL/GenBank/DDBJ whole genome shotgun (WGS) entry which is preliminary data.</text>
</comment>
<organism evidence="1 2">
    <name type="scientific">Diphasiastrum complanatum</name>
    <name type="common">Issler's clubmoss</name>
    <name type="synonym">Lycopodium complanatum</name>
    <dbReference type="NCBI Taxonomy" id="34168"/>
    <lineage>
        <taxon>Eukaryota</taxon>
        <taxon>Viridiplantae</taxon>
        <taxon>Streptophyta</taxon>
        <taxon>Embryophyta</taxon>
        <taxon>Tracheophyta</taxon>
        <taxon>Lycopodiopsida</taxon>
        <taxon>Lycopodiales</taxon>
        <taxon>Lycopodiaceae</taxon>
        <taxon>Lycopodioideae</taxon>
        <taxon>Diphasiastrum</taxon>
    </lineage>
</organism>
<dbReference type="EMBL" id="CM055114">
    <property type="protein sequence ID" value="KAJ7514346.1"/>
    <property type="molecule type" value="Genomic_DNA"/>
</dbReference>
<gene>
    <name evidence="1" type="ORF">O6H91_23G040200</name>
</gene>
<reference evidence="2" key="1">
    <citation type="journal article" date="2024" name="Proc. Natl. Acad. Sci. U.S.A.">
        <title>Extraordinary preservation of gene collinearity over three hundred million years revealed in homosporous lycophytes.</title>
        <authorList>
            <person name="Li C."/>
            <person name="Wickell D."/>
            <person name="Kuo L.Y."/>
            <person name="Chen X."/>
            <person name="Nie B."/>
            <person name="Liao X."/>
            <person name="Peng D."/>
            <person name="Ji J."/>
            <person name="Jenkins J."/>
            <person name="Williams M."/>
            <person name="Shu S."/>
            <person name="Plott C."/>
            <person name="Barry K."/>
            <person name="Rajasekar S."/>
            <person name="Grimwood J."/>
            <person name="Han X."/>
            <person name="Sun S."/>
            <person name="Hou Z."/>
            <person name="He W."/>
            <person name="Dai G."/>
            <person name="Sun C."/>
            <person name="Schmutz J."/>
            <person name="Leebens-Mack J.H."/>
            <person name="Li F.W."/>
            <person name="Wang L."/>
        </authorList>
    </citation>
    <scope>NUCLEOTIDE SEQUENCE [LARGE SCALE GENOMIC DNA]</scope>
    <source>
        <strain evidence="2">cv. PW_Plant_1</strain>
    </source>
</reference>
<sequence length="354" mass="39750">MEDADKHKDLKRSEASGCGREGYGIAGKEDRAWEHGDADVLEGRASPREQCRGVMNAEAKAGKWQKVVYGGMQNGFADNYTDSSFLEAMVMNANVVKRDTWTTVRDSVVISQYLSAVAMVATVWTHSLKAPVDASFLLLLDALLLLLGFVIVLLTTDYISFASLYRSVLHIVFFVCGLYVMTPIFQTLTRSISSDSIWASTVCLLLVHLFFHDYTHSTVSFTRAKHSQGVSPSFLANVSLHASIVASVLIASRLPSWQSVFSLMLFSLEIFLLFPLVAYCIQKWSTAFHLAFSFILTVVTMGLLFPLNRMVFYLYVLVILFITFVCPIFLIKIQEYKFEINGPWDEAKLCFDID</sequence>
<name>A0ACC2AA13_DIPCM</name>
<evidence type="ECO:0000313" key="2">
    <source>
        <dbReference type="Proteomes" id="UP001162992"/>
    </source>
</evidence>
<accession>A0ACC2AA13</accession>
<evidence type="ECO:0000313" key="1">
    <source>
        <dbReference type="EMBL" id="KAJ7514346.1"/>
    </source>
</evidence>
<keyword evidence="2" id="KW-1185">Reference proteome</keyword>
<protein>
    <submittedName>
        <fullName evidence="1">Uncharacterized protein</fullName>
    </submittedName>
</protein>